<dbReference type="AlphaFoldDB" id="A0AA88WFW6"/>
<gene>
    <name evidence="2" type="ORF">RJ639_042405</name>
</gene>
<comment type="caution">
    <text evidence="2">The sequence shown here is derived from an EMBL/GenBank/DDBJ whole genome shotgun (WGS) entry which is preliminary data.</text>
</comment>
<name>A0AA88WFW6_9ASTE</name>
<feature type="region of interest" description="Disordered" evidence="1">
    <location>
        <begin position="1"/>
        <end position="20"/>
    </location>
</feature>
<protein>
    <submittedName>
        <fullName evidence="2">Uncharacterized protein</fullName>
    </submittedName>
</protein>
<proteinExistence type="predicted"/>
<keyword evidence="3" id="KW-1185">Reference proteome</keyword>
<evidence type="ECO:0000313" key="2">
    <source>
        <dbReference type="EMBL" id="KAK3027111.1"/>
    </source>
</evidence>
<sequence>MKKLTRIWNKSRRDGDDDDKFSLPTRDDFRPIDSHAFLIFSIYQQALSPWELVAEVQMGRYMASIWPSQWGGTLPICRPFTEGVIRRSKKTSRLHVCFQGQLRSALPYCSDNG</sequence>
<organism evidence="2 3">
    <name type="scientific">Escallonia herrerae</name>
    <dbReference type="NCBI Taxonomy" id="1293975"/>
    <lineage>
        <taxon>Eukaryota</taxon>
        <taxon>Viridiplantae</taxon>
        <taxon>Streptophyta</taxon>
        <taxon>Embryophyta</taxon>
        <taxon>Tracheophyta</taxon>
        <taxon>Spermatophyta</taxon>
        <taxon>Magnoliopsida</taxon>
        <taxon>eudicotyledons</taxon>
        <taxon>Gunneridae</taxon>
        <taxon>Pentapetalae</taxon>
        <taxon>asterids</taxon>
        <taxon>campanulids</taxon>
        <taxon>Escalloniales</taxon>
        <taxon>Escalloniaceae</taxon>
        <taxon>Escallonia</taxon>
    </lineage>
</organism>
<evidence type="ECO:0000313" key="3">
    <source>
        <dbReference type="Proteomes" id="UP001188597"/>
    </source>
</evidence>
<accession>A0AA88WFW6</accession>
<evidence type="ECO:0000256" key="1">
    <source>
        <dbReference type="SAM" id="MobiDB-lite"/>
    </source>
</evidence>
<dbReference type="Proteomes" id="UP001188597">
    <property type="component" value="Unassembled WGS sequence"/>
</dbReference>
<dbReference type="EMBL" id="JAVXUP010000474">
    <property type="protein sequence ID" value="KAK3027111.1"/>
    <property type="molecule type" value="Genomic_DNA"/>
</dbReference>
<reference evidence="2" key="1">
    <citation type="submission" date="2022-12" db="EMBL/GenBank/DDBJ databases">
        <title>Draft genome assemblies for two species of Escallonia (Escalloniales).</title>
        <authorList>
            <person name="Chanderbali A."/>
            <person name="Dervinis C."/>
            <person name="Anghel I."/>
            <person name="Soltis D."/>
            <person name="Soltis P."/>
            <person name="Zapata F."/>
        </authorList>
    </citation>
    <scope>NUCLEOTIDE SEQUENCE</scope>
    <source>
        <strain evidence="2">UCBG64.0493</strain>
        <tissue evidence="2">Leaf</tissue>
    </source>
</reference>